<dbReference type="InterPro" id="IPR013655">
    <property type="entry name" value="PAS_fold_3"/>
</dbReference>
<dbReference type="FunFam" id="3.30.565.10:FF:000006">
    <property type="entry name" value="Sensor histidine kinase WalK"/>
    <property type="match status" value="1"/>
</dbReference>
<dbReference type="GeneID" id="78820004"/>
<dbReference type="Pfam" id="PF08447">
    <property type="entry name" value="PAS_3"/>
    <property type="match status" value="2"/>
</dbReference>
<dbReference type="PANTHER" id="PTHR43304:SF1">
    <property type="entry name" value="PAC DOMAIN-CONTAINING PROTEIN"/>
    <property type="match status" value="1"/>
</dbReference>
<comment type="caution">
    <text evidence="10">The sequence shown here is derived from an EMBL/GenBank/DDBJ whole genome shotgun (WGS) entry which is preliminary data.</text>
</comment>
<feature type="domain" description="PAC" evidence="9">
    <location>
        <begin position="414"/>
        <end position="465"/>
    </location>
</feature>
<keyword evidence="6" id="KW-0175">Coiled coil</keyword>
<evidence type="ECO:0000256" key="5">
    <source>
        <dbReference type="ARBA" id="ARBA00022777"/>
    </source>
</evidence>
<feature type="domain" description="PAC" evidence="9">
    <location>
        <begin position="159"/>
        <end position="211"/>
    </location>
</feature>
<accession>A0ABD5Y2Q9</accession>
<dbReference type="PANTHER" id="PTHR43304">
    <property type="entry name" value="PHYTOCHROME-LIKE PROTEIN CPH1"/>
    <property type="match status" value="1"/>
</dbReference>
<dbReference type="NCBIfam" id="TIGR00229">
    <property type="entry name" value="sensory_box"/>
    <property type="match status" value="4"/>
</dbReference>
<dbReference type="GO" id="GO:0004673">
    <property type="term" value="F:protein histidine kinase activity"/>
    <property type="evidence" value="ECO:0007669"/>
    <property type="project" value="UniProtKB-EC"/>
</dbReference>
<feature type="domain" description="PAS" evidence="8">
    <location>
        <begin position="84"/>
        <end position="130"/>
    </location>
</feature>
<dbReference type="SUPFAM" id="SSF47384">
    <property type="entry name" value="Homodimeric domain of signal transducing histidine kinase"/>
    <property type="match status" value="1"/>
</dbReference>
<dbReference type="Gene3D" id="1.10.287.130">
    <property type="match status" value="1"/>
</dbReference>
<dbReference type="InterPro" id="IPR013656">
    <property type="entry name" value="PAS_4"/>
</dbReference>
<evidence type="ECO:0000259" key="9">
    <source>
        <dbReference type="PROSITE" id="PS50113"/>
    </source>
</evidence>
<dbReference type="EMBL" id="JBHTAS010000001">
    <property type="protein sequence ID" value="MFC7139742.1"/>
    <property type="molecule type" value="Genomic_DNA"/>
</dbReference>
<protein>
    <recommendedName>
        <fullName evidence="2">histidine kinase</fullName>
        <ecNumber evidence="2">2.7.13.3</ecNumber>
    </recommendedName>
</protein>
<name>A0ABD5Y2Q9_9EURY</name>
<dbReference type="RefSeq" id="WP_274325319.1">
    <property type="nucleotide sequence ID" value="NZ_CP118158.1"/>
</dbReference>
<dbReference type="CDD" id="cd14686">
    <property type="entry name" value="bZIP"/>
    <property type="match status" value="1"/>
</dbReference>
<dbReference type="CDD" id="cd00082">
    <property type="entry name" value="HisKA"/>
    <property type="match status" value="1"/>
</dbReference>
<dbReference type="InterPro" id="IPR003594">
    <property type="entry name" value="HATPase_dom"/>
</dbReference>
<dbReference type="InterPro" id="IPR005467">
    <property type="entry name" value="His_kinase_dom"/>
</dbReference>
<dbReference type="SMART" id="SM00388">
    <property type="entry name" value="HisKA"/>
    <property type="match status" value="1"/>
</dbReference>
<comment type="catalytic activity">
    <reaction evidence="1">
        <text>ATP + protein L-histidine = ADP + protein N-phospho-L-histidine.</text>
        <dbReference type="EC" id="2.7.13.3"/>
    </reaction>
</comment>
<evidence type="ECO:0000259" key="8">
    <source>
        <dbReference type="PROSITE" id="PS50112"/>
    </source>
</evidence>
<evidence type="ECO:0000256" key="2">
    <source>
        <dbReference type="ARBA" id="ARBA00012438"/>
    </source>
</evidence>
<dbReference type="SMART" id="SM00091">
    <property type="entry name" value="PAS"/>
    <property type="match status" value="4"/>
</dbReference>
<reference evidence="10 11" key="1">
    <citation type="journal article" date="2019" name="Int. J. Syst. Evol. Microbiol.">
        <title>The Global Catalogue of Microorganisms (GCM) 10K type strain sequencing project: providing services to taxonomists for standard genome sequencing and annotation.</title>
        <authorList>
            <consortium name="The Broad Institute Genomics Platform"/>
            <consortium name="The Broad Institute Genome Sequencing Center for Infectious Disease"/>
            <person name="Wu L."/>
            <person name="Ma J."/>
        </authorList>
    </citation>
    <scope>NUCLEOTIDE SEQUENCE [LARGE SCALE GENOMIC DNA]</scope>
    <source>
        <strain evidence="10 11">XZYJT29</strain>
    </source>
</reference>
<dbReference type="PROSITE" id="PS50113">
    <property type="entry name" value="PAC"/>
    <property type="match status" value="3"/>
</dbReference>
<feature type="domain" description="Histidine kinase" evidence="7">
    <location>
        <begin position="598"/>
        <end position="811"/>
    </location>
</feature>
<dbReference type="InterPro" id="IPR004358">
    <property type="entry name" value="Sig_transdc_His_kin-like_C"/>
</dbReference>
<feature type="domain" description="PAS" evidence="8">
    <location>
        <begin position="223"/>
        <end position="293"/>
    </location>
</feature>
<dbReference type="SUPFAM" id="SSF55785">
    <property type="entry name" value="PYP-like sensor domain (PAS domain)"/>
    <property type="match status" value="4"/>
</dbReference>
<dbReference type="PROSITE" id="PS50112">
    <property type="entry name" value="PAS"/>
    <property type="match status" value="3"/>
</dbReference>
<dbReference type="InterPro" id="IPR003661">
    <property type="entry name" value="HisK_dim/P_dom"/>
</dbReference>
<dbReference type="AlphaFoldDB" id="A0ABD5Y2Q9"/>
<dbReference type="InterPro" id="IPR035965">
    <property type="entry name" value="PAS-like_dom_sf"/>
</dbReference>
<sequence>MASPGPTRDVTRDDIRGFFIEQGGSSTPFFTEEVAEALECPPEAARRYLEELADRGEIQTKRSGESTRVWWAPEGSFADDAQPDEKQFRDFVSAVKDYAIFLLDPDGTVASWNQGAERIKGYSEEEIVGQHFSTFYTDGDVANGVPDRNLEVAAAEGRVEDEGWRVRSDGSRFWANVTITASRDDEGAIQGFTKVTRDMTERREYEQQLEEQAERLERQRDELERELDDIFERIDDAFYALDDEFRYEYVNERAESYLGKSAGELLGRQPWEVFGADETEPLFQKFEAAMESQEPTSFERYSDSMGIWEMVRVYPSESGLSVYFRDITDRKRREAELDRTRELLEKAERIANVGGWEIDTDTRSVFWTDHLFEILDVPYDEEPSLDEALGVYHEDDRPIVEHAVEEALDAGEPFDVEVRFTTSDGDVRWVHVKGDPEVEDGETVVLRGAIQDVTGRKERERELRRIRDRMEFALNATDAVVWDWNVDEDRASFYPSAESLYGTTVEDWDDFVEVIHPEDRQQARESIERTLETGEPKREEIRILRDGDVRWIEAPGHPVQDGDGSRRVVGVARDITERKTYESRLKESNERLQQFAYAASHDLQEPLRMVSSYLRLVDDRYGDQLDEDGREFIEFAVDGADRMRDMIQGLLQYSRVDTRGDPFEPVDLDDVLVDVRSDLQVKVAESDADVTVAELPTVHGDGGQLRQLFQNLLDNAIEYSGDGPPRVHVSAERAGDWWEVSVSDEGIGVDPEDADRVFEVFQSLHSQGDYDGTGIGLALCERIVERHGGDIWLDSEPGEGTTVTCTLPAVEDATE</sequence>
<gene>
    <name evidence="10" type="ORF">ACFQMA_07805</name>
</gene>
<keyword evidence="5" id="KW-0418">Kinase</keyword>
<evidence type="ECO:0000313" key="10">
    <source>
        <dbReference type="EMBL" id="MFC7139742.1"/>
    </source>
</evidence>
<keyword evidence="3" id="KW-0597">Phosphoprotein</keyword>
<dbReference type="Gene3D" id="3.30.565.10">
    <property type="entry name" value="Histidine kinase-like ATPase, C-terminal domain"/>
    <property type="match status" value="1"/>
</dbReference>
<dbReference type="InterPro" id="IPR036890">
    <property type="entry name" value="HATPase_C_sf"/>
</dbReference>
<dbReference type="Pfam" id="PF02518">
    <property type="entry name" value="HATPase_c"/>
    <property type="match status" value="1"/>
</dbReference>
<dbReference type="Pfam" id="PF08448">
    <property type="entry name" value="PAS_4"/>
    <property type="match status" value="1"/>
</dbReference>
<evidence type="ECO:0000256" key="4">
    <source>
        <dbReference type="ARBA" id="ARBA00022679"/>
    </source>
</evidence>
<evidence type="ECO:0000313" key="11">
    <source>
        <dbReference type="Proteomes" id="UP001596432"/>
    </source>
</evidence>
<dbReference type="InterPro" id="IPR001610">
    <property type="entry name" value="PAC"/>
</dbReference>
<evidence type="ECO:0000256" key="3">
    <source>
        <dbReference type="ARBA" id="ARBA00022553"/>
    </source>
</evidence>
<organism evidence="10 11">
    <name type="scientific">Halosimplex aquaticum</name>
    <dbReference type="NCBI Taxonomy" id="3026162"/>
    <lineage>
        <taxon>Archaea</taxon>
        <taxon>Methanobacteriati</taxon>
        <taxon>Methanobacteriota</taxon>
        <taxon>Stenosarchaea group</taxon>
        <taxon>Halobacteria</taxon>
        <taxon>Halobacteriales</taxon>
        <taxon>Haloarculaceae</taxon>
        <taxon>Halosimplex</taxon>
    </lineage>
</organism>
<dbReference type="Pfam" id="PF13426">
    <property type="entry name" value="PAS_9"/>
    <property type="match status" value="1"/>
</dbReference>
<evidence type="ECO:0000256" key="1">
    <source>
        <dbReference type="ARBA" id="ARBA00000085"/>
    </source>
</evidence>
<dbReference type="InterPro" id="IPR052162">
    <property type="entry name" value="Sensor_kinase/Photoreceptor"/>
</dbReference>
<dbReference type="SUPFAM" id="SSF55874">
    <property type="entry name" value="ATPase domain of HSP90 chaperone/DNA topoisomerase II/histidine kinase"/>
    <property type="match status" value="1"/>
</dbReference>
<feature type="domain" description="PAC" evidence="9">
    <location>
        <begin position="532"/>
        <end position="587"/>
    </location>
</feature>
<keyword evidence="4" id="KW-0808">Transferase</keyword>
<dbReference type="SMART" id="SM00086">
    <property type="entry name" value="PAC"/>
    <property type="match status" value="3"/>
</dbReference>
<dbReference type="CDD" id="cd00130">
    <property type="entry name" value="PAS"/>
    <property type="match status" value="4"/>
</dbReference>
<feature type="domain" description="PAS" evidence="8">
    <location>
        <begin position="496"/>
        <end position="534"/>
    </location>
</feature>
<dbReference type="Gene3D" id="2.10.70.100">
    <property type="match status" value="1"/>
</dbReference>
<feature type="coiled-coil region" evidence="6">
    <location>
        <begin position="195"/>
        <end position="233"/>
    </location>
</feature>
<proteinExistence type="predicted"/>
<dbReference type="Proteomes" id="UP001596432">
    <property type="component" value="Unassembled WGS sequence"/>
</dbReference>
<evidence type="ECO:0000256" key="6">
    <source>
        <dbReference type="SAM" id="Coils"/>
    </source>
</evidence>
<dbReference type="PROSITE" id="PS50109">
    <property type="entry name" value="HIS_KIN"/>
    <property type="match status" value="1"/>
</dbReference>
<dbReference type="SMART" id="SM00387">
    <property type="entry name" value="HATPase_c"/>
    <property type="match status" value="1"/>
</dbReference>
<dbReference type="EC" id="2.7.13.3" evidence="2"/>
<dbReference type="PRINTS" id="PR00344">
    <property type="entry name" value="BCTRLSENSOR"/>
</dbReference>
<keyword evidence="11" id="KW-1185">Reference proteome</keyword>
<dbReference type="Gene3D" id="3.30.450.20">
    <property type="entry name" value="PAS domain"/>
    <property type="match status" value="4"/>
</dbReference>
<dbReference type="InterPro" id="IPR000700">
    <property type="entry name" value="PAS-assoc_C"/>
</dbReference>
<dbReference type="InterPro" id="IPR000014">
    <property type="entry name" value="PAS"/>
</dbReference>
<evidence type="ECO:0000259" key="7">
    <source>
        <dbReference type="PROSITE" id="PS50109"/>
    </source>
</evidence>
<dbReference type="Pfam" id="PF00512">
    <property type="entry name" value="HisKA"/>
    <property type="match status" value="1"/>
</dbReference>
<dbReference type="InterPro" id="IPR036097">
    <property type="entry name" value="HisK_dim/P_sf"/>
</dbReference>